<evidence type="ECO:0000256" key="1">
    <source>
        <dbReference type="ARBA" id="ARBA00022857"/>
    </source>
</evidence>
<dbReference type="PANTHER" id="PTHR43364">
    <property type="entry name" value="NADH-SPECIFIC METHYLGLYOXAL REDUCTASE-RELATED"/>
    <property type="match status" value="1"/>
</dbReference>
<dbReference type="Gene3D" id="3.20.20.100">
    <property type="entry name" value="NADP-dependent oxidoreductase domain"/>
    <property type="match status" value="2"/>
</dbReference>
<proteinExistence type="inferred from homology"/>
<comment type="similarity">
    <text evidence="3">Belongs to the aldo/keto reductase family. Aldo/keto reductase 2 subfamily.</text>
</comment>
<name>A0A0G2H2F8_9PEZI</name>
<dbReference type="Proteomes" id="UP000034182">
    <property type="component" value="Unassembled WGS sequence"/>
</dbReference>
<dbReference type="InterPro" id="IPR050523">
    <property type="entry name" value="AKR_Detox_Biosynth"/>
</dbReference>
<sequence length="300" mass="33883">MLGECSKNTAFEMLDFFVDNGGNFIDTANSYQEEESEKWLGEWMDLRQNRDDLVLATKYTQFYKPDAKLRYNYQGNHRKSMYHSLENSLRNLKTNYIDIVNARDHGLTPFCIYQGKWSAADRDFERDIIPMARHEGMALAPFGALGQGKFKKEAGGGQAPAAATGDARKLFVQADKYKQVFKVLDKLAVEKGTLPTSILSRALAYVMGKTPYVFPIVGGRTIEHLKANIEALDVVLSEAEIDEIDASAPFEHGFPMELMFEFHGAQKYNSRMTSKDVVLLKCASYLEEPEPIKPIGKPRI</sequence>
<evidence type="ECO:0000259" key="4">
    <source>
        <dbReference type="Pfam" id="PF00248"/>
    </source>
</evidence>
<evidence type="ECO:0000313" key="5">
    <source>
        <dbReference type="EMBL" id="KKY22965.1"/>
    </source>
</evidence>
<accession>A0A0G2H2F8</accession>
<evidence type="ECO:0000313" key="6">
    <source>
        <dbReference type="Proteomes" id="UP000034182"/>
    </source>
</evidence>
<keyword evidence="1" id="KW-0521">NADP</keyword>
<evidence type="ECO:0000256" key="2">
    <source>
        <dbReference type="ARBA" id="ARBA00023002"/>
    </source>
</evidence>
<evidence type="ECO:0000256" key="3">
    <source>
        <dbReference type="ARBA" id="ARBA00038157"/>
    </source>
</evidence>
<dbReference type="AlphaFoldDB" id="A0A0G2H2F8"/>
<organism evidence="5 6">
    <name type="scientific">Diplodia seriata</name>
    <dbReference type="NCBI Taxonomy" id="420778"/>
    <lineage>
        <taxon>Eukaryota</taxon>
        <taxon>Fungi</taxon>
        <taxon>Dikarya</taxon>
        <taxon>Ascomycota</taxon>
        <taxon>Pezizomycotina</taxon>
        <taxon>Dothideomycetes</taxon>
        <taxon>Dothideomycetes incertae sedis</taxon>
        <taxon>Botryosphaeriales</taxon>
        <taxon>Botryosphaeriaceae</taxon>
        <taxon>Diplodia</taxon>
    </lineage>
</organism>
<comment type="caution">
    <text evidence="5">The sequence shown here is derived from an EMBL/GenBank/DDBJ whole genome shotgun (WGS) entry which is preliminary data.</text>
</comment>
<dbReference type="InterPro" id="IPR036812">
    <property type="entry name" value="NAD(P)_OxRdtase_dom_sf"/>
</dbReference>
<dbReference type="InterPro" id="IPR023210">
    <property type="entry name" value="NADP_OxRdtase_dom"/>
</dbReference>
<reference evidence="5 6" key="2">
    <citation type="submission" date="2015-05" db="EMBL/GenBank/DDBJ databases">
        <title>Distinctive expansion of gene families associated with plant cell wall degradation and secondary metabolism in the genomes of grapevine trunk pathogens.</title>
        <authorList>
            <person name="Lawrence D.P."/>
            <person name="Travadon R."/>
            <person name="Rolshausen P.E."/>
            <person name="Baumgartner K."/>
        </authorList>
    </citation>
    <scope>NUCLEOTIDE SEQUENCE [LARGE SCALE GENOMIC DNA]</scope>
    <source>
        <strain evidence="5">DS831</strain>
    </source>
</reference>
<dbReference type="Pfam" id="PF00248">
    <property type="entry name" value="Aldo_ket_red"/>
    <property type="match status" value="2"/>
</dbReference>
<dbReference type="SUPFAM" id="SSF51430">
    <property type="entry name" value="NAD(P)-linked oxidoreductase"/>
    <property type="match status" value="1"/>
</dbReference>
<feature type="domain" description="NADP-dependent oxidoreductase" evidence="4">
    <location>
        <begin position="4"/>
        <end position="100"/>
    </location>
</feature>
<dbReference type="EMBL" id="LAQI01000071">
    <property type="protein sequence ID" value="KKY22965.1"/>
    <property type="molecule type" value="Genomic_DNA"/>
</dbReference>
<protein>
    <submittedName>
        <fullName evidence="5">Putative norsolorinic acid reductase</fullName>
    </submittedName>
</protein>
<feature type="domain" description="NADP-dependent oxidoreductase" evidence="4">
    <location>
        <begin position="101"/>
        <end position="247"/>
    </location>
</feature>
<keyword evidence="2" id="KW-0560">Oxidoreductase</keyword>
<dbReference type="GO" id="GO:0016491">
    <property type="term" value="F:oxidoreductase activity"/>
    <property type="evidence" value="ECO:0007669"/>
    <property type="project" value="UniProtKB-KW"/>
</dbReference>
<gene>
    <name evidence="5" type="ORF">UCDDS831_g03400</name>
</gene>
<reference evidence="5 6" key="1">
    <citation type="submission" date="2015-03" db="EMBL/GenBank/DDBJ databases">
        <authorList>
            <person name="Morales-Cruz A."/>
            <person name="Amrine K.C."/>
            <person name="Cantu D."/>
        </authorList>
    </citation>
    <scope>NUCLEOTIDE SEQUENCE [LARGE SCALE GENOMIC DNA]</scope>
    <source>
        <strain evidence="5">DS831</strain>
    </source>
</reference>
<dbReference type="PANTHER" id="PTHR43364:SF7">
    <property type="entry name" value="NADP-DEPENDENT OXIDOREDUCTASE DOMAIN-CONTAINING PROTEIN-RELATED"/>
    <property type="match status" value="1"/>
</dbReference>